<dbReference type="GeneID" id="54977065"/>
<keyword evidence="1" id="KW-0378">Hydrolase</keyword>
<organism evidence="1 2">
    <name type="scientific">Salinivibrio phage SMHB1</name>
    <dbReference type="NCBI Taxonomy" id="1897436"/>
    <lineage>
        <taxon>Viruses</taxon>
        <taxon>Duplodnaviria</taxon>
        <taxon>Heunggongvirae</taxon>
        <taxon>Uroviricota</taxon>
        <taxon>Caudoviricetes</taxon>
        <taxon>Peduoviridae</taxon>
        <taxon>Playavirus</taxon>
        <taxon>Playavirus SMHB1</taxon>
    </lineage>
</organism>
<dbReference type="GO" id="GO:0003677">
    <property type="term" value="F:DNA binding"/>
    <property type="evidence" value="ECO:0007669"/>
    <property type="project" value="InterPro"/>
</dbReference>
<dbReference type="GO" id="GO:0019069">
    <property type="term" value="P:viral capsid assembly"/>
    <property type="evidence" value="ECO:0007669"/>
    <property type="project" value="InterPro"/>
</dbReference>
<dbReference type="GO" id="GO:0004519">
    <property type="term" value="F:endonuclease activity"/>
    <property type="evidence" value="ECO:0007669"/>
    <property type="project" value="UniProtKB-KW"/>
</dbReference>
<evidence type="ECO:0000313" key="1">
    <source>
        <dbReference type="EMBL" id="AOY11835.1"/>
    </source>
</evidence>
<gene>
    <name evidence="1" type="primary">PP_00030</name>
</gene>
<dbReference type="Pfam" id="PF05944">
    <property type="entry name" value="Phage_term_smal"/>
    <property type="match status" value="1"/>
</dbReference>
<evidence type="ECO:0000313" key="2">
    <source>
        <dbReference type="Proteomes" id="UP000225897"/>
    </source>
</evidence>
<dbReference type="Proteomes" id="UP000225897">
    <property type="component" value="Segment"/>
</dbReference>
<dbReference type="InterPro" id="IPR010270">
    <property type="entry name" value="Phage_P2_GpM"/>
</dbReference>
<reference evidence="1 2" key="1">
    <citation type="submission" date="2016-08" db="EMBL/GenBank/DDBJ databases">
        <title>Salinivibrio phage SMHB1.</title>
        <authorList>
            <person name="Olonade I.T."/>
            <person name="van Zyl L.J."/>
            <person name="Trindade M.I."/>
        </authorList>
    </citation>
    <scope>NUCLEOTIDE SEQUENCE [LARGE SCALE GENOMIC DNA]</scope>
</reference>
<protein>
    <submittedName>
        <fullName evidence="1">Terminase endonuclease subunit</fullName>
    </submittedName>
</protein>
<accession>A0A1D9C9Q9</accession>
<keyword evidence="1" id="KW-0540">Nuclease</keyword>
<keyword evidence="1" id="KW-0255">Endonuclease</keyword>
<dbReference type="RefSeq" id="YP_009786972.1">
    <property type="nucleotide sequence ID" value="NC_047775.1"/>
</dbReference>
<sequence length="238" mass="27525">MVSSLRKQRDAILAQKAGQSAPLGQDVDTDSLHIKLIELDEDVQAMRHRFAAIADRIKHKRDVLLPKYQPLAQAFIDSGDRYQNPLFAHVLVWLFDVEDLEKAIEWCLIAIERDIPTPEFMKRNWPTFCADQVFDWCERQAENGESIEPYFSQVFTKIRDDWRLHEKVNAKWFKFAGLMLLRDENGRPRPSTVGDKKTLATAYALLEQAHNYHAKVGVKTMMNKIAMRINALETGKNL</sequence>
<proteinExistence type="predicted"/>
<dbReference type="EMBL" id="KX774374">
    <property type="protein sequence ID" value="AOY11835.1"/>
    <property type="molecule type" value="Genomic_DNA"/>
</dbReference>
<keyword evidence="2" id="KW-1185">Reference proteome</keyword>
<dbReference type="KEGG" id="vg:54977065"/>
<name>A0A1D9C9Q9_9CAUD</name>